<evidence type="ECO:0000313" key="17">
    <source>
        <dbReference type="EMBL" id="VDK76159.1"/>
    </source>
</evidence>
<dbReference type="InterPro" id="IPR036736">
    <property type="entry name" value="ACP-like_sf"/>
</dbReference>
<protein>
    <recommendedName>
        <fullName evidence="14">Acyl carrier protein</fullName>
    </recommendedName>
</protein>
<keyword evidence="4" id="KW-0813">Transport</keyword>
<evidence type="ECO:0000256" key="5">
    <source>
        <dbReference type="ARBA" id="ARBA00022450"/>
    </source>
</evidence>
<evidence type="ECO:0000256" key="6">
    <source>
        <dbReference type="ARBA" id="ARBA00022516"/>
    </source>
</evidence>
<keyword evidence="6 14" id="KW-0444">Lipid biosynthesis</keyword>
<keyword evidence="19" id="KW-1185">Reference proteome</keyword>
<evidence type="ECO:0000256" key="7">
    <source>
        <dbReference type="ARBA" id="ARBA00022553"/>
    </source>
</evidence>
<accession>A0A182EAR3</accession>
<keyword evidence="5 14" id="KW-0596">Phosphopantetheine</keyword>
<feature type="chain" id="PRO_5010068676" description="Acyl carrier protein" evidence="15">
    <location>
        <begin position="25"/>
        <end position="181"/>
    </location>
</feature>
<comment type="pathway">
    <text evidence="2">Lipid metabolism; fatty acid biosynthesis.</text>
</comment>
<dbReference type="STRING" id="42157.A0A182EAR3"/>
<evidence type="ECO:0000313" key="18">
    <source>
        <dbReference type="EMBL" id="VDK76186.1"/>
    </source>
</evidence>
<evidence type="ECO:0000313" key="21">
    <source>
        <dbReference type="WBParaSite" id="nOo.2.0.1.t05148-RA"/>
    </source>
</evidence>
<dbReference type="Gene3D" id="1.10.1200.10">
    <property type="entry name" value="ACP-like"/>
    <property type="match status" value="1"/>
</dbReference>
<reference evidence="20 21" key="1">
    <citation type="submission" date="2016-06" db="UniProtKB">
        <authorList>
            <consortium name="WormBaseParasite"/>
        </authorList>
    </citation>
    <scope>IDENTIFICATION</scope>
</reference>
<evidence type="ECO:0000256" key="13">
    <source>
        <dbReference type="ARBA" id="ARBA00023160"/>
    </source>
</evidence>
<evidence type="ECO:0000256" key="9">
    <source>
        <dbReference type="ARBA" id="ARBA00022946"/>
    </source>
</evidence>
<keyword evidence="10" id="KW-0249">Electron transport</keyword>
<evidence type="ECO:0000256" key="2">
    <source>
        <dbReference type="ARBA" id="ARBA00005194"/>
    </source>
</evidence>
<dbReference type="PANTHER" id="PTHR20863">
    <property type="entry name" value="ACYL CARRIER PROTEIN"/>
    <property type="match status" value="1"/>
</dbReference>
<dbReference type="GO" id="GO:0000035">
    <property type="term" value="F:acyl binding"/>
    <property type="evidence" value="ECO:0007669"/>
    <property type="project" value="TreeGrafter"/>
</dbReference>
<dbReference type="Pfam" id="PF00550">
    <property type="entry name" value="PP-binding"/>
    <property type="match status" value="1"/>
</dbReference>
<evidence type="ECO:0000256" key="11">
    <source>
        <dbReference type="ARBA" id="ARBA00023098"/>
    </source>
</evidence>
<reference evidence="17 19" key="2">
    <citation type="submission" date="2018-08" db="EMBL/GenBank/DDBJ databases">
        <authorList>
            <person name="Laetsch R D."/>
            <person name="Stevens L."/>
            <person name="Kumar S."/>
            <person name="Blaxter L. M."/>
        </authorList>
    </citation>
    <scope>NUCLEOTIDE SEQUENCE [LARGE SCALE GENOMIC DNA]</scope>
</reference>
<dbReference type="PANTHER" id="PTHR20863:SF28">
    <property type="entry name" value="ACYL CARRIER PROTEIN, MITOCHONDRIAL"/>
    <property type="match status" value="1"/>
</dbReference>
<dbReference type="EMBL" id="UYRW01001302">
    <property type="protein sequence ID" value="VDK76159.1"/>
    <property type="molecule type" value="Genomic_DNA"/>
</dbReference>
<keyword evidence="13 14" id="KW-0275">Fatty acid biosynthesis</keyword>
<comment type="function">
    <text evidence="14">Carrier of the growing fatty acid chain in fatty acid biosynthesis.</text>
</comment>
<name>A0A182EAR3_ONCOC</name>
<dbReference type="AlphaFoldDB" id="A0A182EAR3"/>
<dbReference type="InterPro" id="IPR003231">
    <property type="entry name" value="ACP"/>
</dbReference>
<keyword evidence="9" id="KW-0809">Transit peptide</keyword>
<evidence type="ECO:0000256" key="8">
    <source>
        <dbReference type="ARBA" id="ARBA00022832"/>
    </source>
</evidence>
<evidence type="ECO:0000259" key="16">
    <source>
        <dbReference type="PROSITE" id="PS50075"/>
    </source>
</evidence>
<evidence type="ECO:0000256" key="14">
    <source>
        <dbReference type="RuleBase" id="RU000722"/>
    </source>
</evidence>
<dbReference type="GO" id="GO:0000036">
    <property type="term" value="F:acyl carrier activity"/>
    <property type="evidence" value="ECO:0007669"/>
    <property type="project" value="TreeGrafter"/>
</dbReference>
<evidence type="ECO:0000313" key="20">
    <source>
        <dbReference type="WBParaSite" id="nOo.2.0.1.t05141-RA"/>
    </source>
</evidence>
<organism evidence="20">
    <name type="scientific">Onchocerca ochengi</name>
    <name type="common">Filarial nematode worm</name>
    <dbReference type="NCBI Taxonomy" id="42157"/>
    <lineage>
        <taxon>Eukaryota</taxon>
        <taxon>Metazoa</taxon>
        <taxon>Ecdysozoa</taxon>
        <taxon>Nematoda</taxon>
        <taxon>Chromadorea</taxon>
        <taxon>Rhabditida</taxon>
        <taxon>Spirurina</taxon>
        <taxon>Spiruromorpha</taxon>
        <taxon>Filarioidea</taxon>
        <taxon>Onchocercidae</taxon>
        <taxon>Onchocerca</taxon>
    </lineage>
</organism>
<keyword evidence="12" id="KW-0496">Mitochondrion</keyword>
<keyword evidence="8" id="KW-0276">Fatty acid metabolism</keyword>
<evidence type="ECO:0000256" key="4">
    <source>
        <dbReference type="ARBA" id="ARBA00022448"/>
    </source>
</evidence>
<keyword evidence="11" id="KW-0443">Lipid metabolism</keyword>
<keyword evidence="15" id="KW-0732">Signal</keyword>
<dbReference type="Proteomes" id="UP000271087">
    <property type="component" value="Unassembled WGS sequence"/>
</dbReference>
<dbReference type="PROSITE" id="PS00012">
    <property type="entry name" value="PHOSPHOPANTETHEINE"/>
    <property type="match status" value="1"/>
</dbReference>
<evidence type="ECO:0000256" key="12">
    <source>
        <dbReference type="ARBA" id="ARBA00023128"/>
    </source>
</evidence>
<dbReference type="EMBL" id="UYRW01001304">
    <property type="protein sequence ID" value="VDK76186.1"/>
    <property type="molecule type" value="Genomic_DNA"/>
</dbReference>
<gene>
    <name evidence="17" type="ORF">NOO_LOCUS5141</name>
    <name evidence="18" type="ORF">NOO_LOCUS5148</name>
</gene>
<dbReference type="FunFam" id="1.10.1200.10:FF:000003">
    <property type="entry name" value="Acyl carrier protein"/>
    <property type="match status" value="1"/>
</dbReference>
<dbReference type="PROSITE" id="PS50075">
    <property type="entry name" value="CARRIER"/>
    <property type="match status" value="1"/>
</dbReference>
<proteinExistence type="inferred from homology"/>
<keyword evidence="7" id="KW-0597">Phosphoprotein</keyword>
<dbReference type="HAMAP" id="MF_01217">
    <property type="entry name" value="Acyl_carrier"/>
    <property type="match status" value="1"/>
</dbReference>
<evidence type="ECO:0000256" key="1">
    <source>
        <dbReference type="ARBA" id="ARBA00004173"/>
    </source>
</evidence>
<dbReference type="InterPro" id="IPR009081">
    <property type="entry name" value="PP-bd_ACP"/>
</dbReference>
<sequence>MMLHHVCNILCHIMIFLVLVGLESDIDISTCRSFENTINPSNRVVMLKALVVRNSLRSAAIAAWKMPTVVARETPIICTAYQQNKFVLNQVRFAAHVHLTMKAVEQRIMLVLSLYDKIDPKKLTLDSNFAKDLGLDSLDFVEVIMAIEDEFHFEIPDGDSDNMKTPRDIYQYICDKKDVYE</sequence>
<comment type="subcellular location">
    <subcellularLocation>
        <location evidence="1">Mitochondrion</location>
    </subcellularLocation>
</comment>
<evidence type="ECO:0000256" key="10">
    <source>
        <dbReference type="ARBA" id="ARBA00022982"/>
    </source>
</evidence>
<dbReference type="WBParaSite" id="nOo.2.0.1.t05141-RA">
    <property type="protein sequence ID" value="nOo.2.0.1.t05141-RA"/>
    <property type="gene ID" value="nOo.2.0.1.g05141"/>
</dbReference>
<dbReference type="InterPro" id="IPR006162">
    <property type="entry name" value="Ppantetheine_attach_site"/>
</dbReference>
<evidence type="ECO:0000256" key="3">
    <source>
        <dbReference type="ARBA" id="ARBA00010930"/>
    </source>
</evidence>
<evidence type="ECO:0000256" key="15">
    <source>
        <dbReference type="SAM" id="SignalP"/>
    </source>
</evidence>
<dbReference type="OrthoDB" id="448946at2759"/>
<feature type="domain" description="Carrier" evidence="16">
    <location>
        <begin position="102"/>
        <end position="177"/>
    </location>
</feature>
<comment type="similarity">
    <text evidence="3">Belongs to the acyl carrier protein (ACP) family.</text>
</comment>
<evidence type="ECO:0000313" key="19">
    <source>
        <dbReference type="Proteomes" id="UP000271087"/>
    </source>
</evidence>
<feature type="signal peptide" evidence="15">
    <location>
        <begin position="1"/>
        <end position="24"/>
    </location>
</feature>
<dbReference type="GO" id="GO:0005739">
    <property type="term" value="C:mitochondrion"/>
    <property type="evidence" value="ECO:0007669"/>
    <property type="project" value="UniProtKB-SubCell"/>
</dbReference>
<dbReference type="WBParaSite" id="nOo.2.0.1.t05148-RA">
    <property type="protein sequence ID" value="nOo.2.0.1.t05148-RA"/>
    <property type="gene ID" value="nOo.2.0.1.g05148"/>
</dbReference>
<dbReference type="SUPFAM" id="SSF47336">
    <property type="entry name" value="ACP-like"/>
    <property type="match status" value="1"/>
</dbReference>